<name>A0A0A8ZW78_ARUDO</name>
<reference evidence="5" key="2">
    <citation type="journal article" date="2015" name="Data Brief">
        <title>Shoot transcriptome of the giant reed, Arundo donax.</title>
        <authorList>
            <person name="Barrero R.A."/>
            <person name="Guerrero F.D."/>
            <person name="Moolhuijzen P."/>
            <person name="Goolsby J.A."/>
            <person name="Tidwell J."/>
            <person name="Bellgard S.E."/>
            <person name="Bellgard M.I."/>
        </authorList>
    </citation>
    <scope>NUCLEOTIDE SEQUENCE</scope>
    <source>
        <tissue evidence="5">Shoot tissue taken approximately 20 cm above the soil surface</tissue>
    </source>
</reference>
<evidence type="ECO:0000256" key="3">
    <source>
        <dbReference type="ARBA" id="ARBA00022801"/>
    </source>
</evidence>
<dbReference type="Pfam" id="PF02902">
    <property type="entry name" value="Peptidase_C48"/>
    <property type="match status" value="1"/>
</dbReference>
<comment type="similarity">
    <text evidence="1">Belongs to the peptidase C48 family.</text>
</comment>
<sequence length="203" mass="23676">MGIFVQLFNLEYLDVAETRFSRKKLCFSPFFVDKLYAASGVFDPACVEGELTRINGEYDMVKTDMFFLPYCFNDHWILICINQLFKEINFFDTMHNFDIECRDKLIDKLVGNFQKSCFEAHIFNRDFLSYDRVCPSSPKPTVHRKYDSGIYIMLFMENFDGRVLKTIDPTVATQFRKLIAFKSITCPLNSVDAETVAYEALQS</sequence>
<keyword evidence="2" id="KW-0645">Protease</keyword>
<dbReference type="GO" id="GO:0008234">
    <property type="term" value="F:cysteine-type peptidase activity"/>
    <property type="evidence" value="ECO:0007669"/>
    <property type="project" value="InterPro"/>
</dbReference>
<dbReference type="AlphaFoldDB" id="A0A0A8ZW78"/>
<feature type="domain" description="Ubiquitin-like protease family profile" evidence="4">
    <location>
        <begin position="1"/>
        <end position="159"/>
    </location>
</feature>
<proteinExistence type="inferred from homology"/>
<dbReference type="GO" id="GO:0006508">
    <property type="term" value="P:proteolysis"/>
    <property type="evidence" value="ECO:0007669"/>
    <property type="project" value="UniProtKB-KW"/>
</dbReference>
<reference evidence="5" key="1">
    <citation type="submission" date="2014-09" db="EMBL/GenBank/DDBJ databases">
        <authorList>
            <person name="Magalhaes I.L.F."/>
            <person name="Oliveira U."/>
            <person name="Santos F.R."/>
            <person name="Vidigal T.H.D.A."/>
            <person name="Brescovit A.D."/>
            <person name="Santos A.J."/>
        </authorList>
    </citation>
    <scope>NUCLEOTIDE SEQUENCE</scope>
    <source>
        <tissue evidence="5">Shoot tissue taken approximately 20 cm above the soil surface</tissue>
    </source>
</reference>
<keyword evidence="3" id="KW-0378">Hydrolase</keyword>
<dbReference type="InterPro" id="IPR003653">
    <property type="entry name" value="Peptidase_C48_C"/>
</dbReference>
<dbReference type="InterPro" id="IPR038765">
    <property type="entry name" value="Papain-like_cys_pep_sf"/>
</dbReference>
<dbReference type="PROSITE" id="PS50600">
    <property type="entry name" value="ULP_PROTEASE"/>
    <property type="match status" value="1"/>
</dbReference>
<dbReference type="Gene3D" id="3.40.395.10">
    <property type="entry name" value="Adenoviral Proteinase, Chain A"/>
    <property type="match status" value="1"/>
</dbReference>
<evidence type="ECO:0000259" key="4">
    <source>
        <dbReference type="PROSITE" id="PS50600"/>
    </source>
</evidence>
<evidence type="ECO:0000313" key="5">
    <source>
        <dbReference type="EMBL" id="JAD41993.1"/>
    </source>
</evidence>
<evidence type="ECO:0000256" key="2">
    <source>
        <dbReference type="ARBA" id="ARBA00022670"/>
    </source>
</evidence>
<dbReference type="SUPFAM" id="SSF54001">
    <property type="entry name" value="Cysteine proteinases"/>
    <property type="match status" value="1"/>
</dbReference>
<dbReference type="EMBL" id="GBRH01255902">
    <property type="protein sequence ID" value="JAD41993.1"/>
    <property type="molecule type" value="Transcribed_RNA"/>
</dbReference>
<evidence type="ECO:0000256" key="1">
    <source>
        <dbReference type="ARBA" id="ARBA00005234"/>
    </source>
</evidence>
<accession>A0A0A8ZW78</accession>
<protein>
    <recommendedName>
        <fullName evidence="4">Ubiquitin-like protease family profile domain-containing protein</fullName>
    </recommendedName>
</protein>
<organism evidence="5">
    <name type="scientific">Arundo donax</name>
    <name type="common">Giant reed</name>
    <name type="synonym">Donax arundinaceus</name>
    <dbReference type="NCBI Taxonomy" id="35708"/>
    <lineage>
        <taxon>Eukaryota</taxon>
        <taxon>Viridiplantae</taxon>
        <taxon>Streptophyta</taxon>
        <taxon>Embryophyta</taxon>
        <taxon>Tracheophyta</taxon>
        <taxon>Spermatophyta</taxon>
        <taxon>Magnoliopsida</taxon>
        <taxon>Liliopsida</taxon>
        <taxon>Poales</taxon>
        <taxon>Poaceae</taxon>
        <taxon>PACMAD clade</taxon>
        <taxon>Arundinoideae</taxon>
        <taxon>Arundineae</taxon>
        <taxon>Arundo</taxon>
    </lineage>
</organism>